<dbReference type="Proteomes" id="UP000479526">
    <property type="component" value="Unassembled WGS sequence"/>
</dbReference>
<protein>
    <submittedName>
        <fullName evidence="1">Uncharacterized protein</fullName>
    </submittedName>
</protein>
<organism evidence="1 2">
    <name type="scientific">Herbidospora solisilvae</name>
    <dbReference type="NCBI Taxonomy" id="2696284"/>
    <lineage>
        <taxon>Bacteria</taxon>
        <taxon>Bacillati</taxon>
        <taxon>Actinomycetota</taxon>
        <taxon>Actinomycetes</taxon>
        <taxon>Streptosporangiales</taxon>
        <taxon>Streptosporangiaceae</taxon>
        <taxon>Herbidospora</taxon>
    </lineage>
</organism>
<evidence type="ECO:0000313" key="1">
    <source>
        <dbReference type="EMBL" id="NAS22506.1"/>
    </source>
</evidence>
<comment type="caution">
    <text evidence="1">The sequence shown here is derived from an EMBL/GenBank/DDBJ whole genome shotgun (WGS) entry which is preliminary data.</text>
</comment>
<evidence type="ECO:0000313" key="2">
    <source>
        <dbReference type="Proteomes" id="UP000479526"/>
    </source>
</evidence>
<accession>A0A7C9J283</accession>
<name>A0A7C9J283_9ACTN</name>
<gene>
    <name evidence="1" type="ORF">GT755_12515</name>
</gene>
<reference evidence="1 2" key="1">
    <citation type="submission" date="2020-01" db="EMBL/GenBank/DDBJ databases">
        <title>Herbidospora sp. NEAU-GS84 nov., a novel actinomycete isolated from soil.</title>
        <authorList>
            <person name="Han L."/>
        </authorList>
    </citation>
    <scope>NUCLEOTIDE SEQUENCE [LARGE SCALE GENOMIC DNA]</scope>
    <source>
        <strain evidence="1 2">NEAU-GS84</strain>
    </source>
</reference>
<dbReference type="RefSeq" id="WP_161479868.1">
    <property type="nucleotide sequence ID" value="NZ_WXEW01000003.1"/>
</dbReference>
<proteinExistence type="predicted"/>
<keyword evidence="2" id="KW-1185">Reference proteome</keyword>
<dbReference type="AlphaFoldDB" id="A0A7C9J283"/>
<dbReference type="EMBL" id="WXEW01000003">
    <property type="protein sequence ID" value="NAS22506.1"/>
    <property type="molecule type" value="Genomic_DNA"/>
</dbReference>
<sequence>MNPIEILAALGAEWSPDFDAYTSGALDASHIRCVLCQMAPCSCPEFGTPEYFALHDQRRSRRGA</sequence>